<dbReference type="GO" id="GO:0006270">
    <property type="term" value="P:DNA replication initiation"/>
    <property type="evidence" value="ECO:0007669"/>
    <property type="project" value="TreeGrafter"/>
</dbReference>
<dbReference type="Proteomes" id="UP001430356">
    <property type="component" value="Unassembled WGS sequence"/>
</dbReference>
<evidence type="ECO:0000256" key="3">
    <source>
        <dbReference type="SAM" id="SignalP"/>
    </source>
</evidence>
<feature type="region of interest" description="Disordered" evidence="2">
    <location>
        <begin position="160"/>
        <end position="202"/>
    </location>
</feature>
<comment type="caution">
    <text evidence="5">The sequence shown here is derived from an EMBL/GenBank/DDBJ whole genome shotgun (WGS) entry which is preliminary data.</text>
</comment>
<feature type="domain" description="BRCT" evidence="4">
    <location>
        <begin position="1"/>
        <end position="96"/>
    </location>
</feature>
<reference evidence="5 6" key="1">
    <citation type="journal article" date="2021" name="MBio">
        <title>A New Model Trypanosomatid, Novymonas esmeraldas: Genomic Perception of Its 'Candidatus Pandoraea novymonadis' Endosymbiont.</title>
        <authorList>
            <person name="Zakharova A."/>
            <person name="Saura A."/>
            <person name="Butenko A."/>
            <person name="Podesvova L."/>
            <person name="Warmusova S."/>
            <person name="Kostygov A.Y."/>
            <person name="Nenarokova A."/>
            <person name="Lukes J."/>
            <person name="Opperdoes F.R."/>
            <person name="Yurchenko V."/>
        </authorList>
    </citation>
    <scope>NUCLEOTIDE SEQUENCE [LARGE SCALE GENOMIC DNA]</scope>
    <source>
        <strain evidence="5 6">E262AT.01</strain>
    </source>
</reference>
<dbReference type="Gene3D" id="3.40.50.10190">
    <property type="entry name" value="BRCT domain"/>
    <property type="match status" value="2"/>
</dbReference>
<gene>
    <name evidence="5" type="ORF">NESM_000042200</name>
</gene>
<dbReference type="InterPro" id="IPR001357">
    <property type="entry name" value="BRCT_dom"/>
</dbReference>
<organism evidence="5 6">
    <name type="scientific">Novymonas esmeraldas</name>
    <dbReference type="NCBI Taxonomy" id="1808958"/>
    <lineage>
        <taxon>Eukaryota</taxon>
        <taxon>Discoba</taxon>
        <taxon>Euglenozoa</taxon>
        <taxon>Kinetoplastea</taxon>
        <taxon>Metakinetoplastina</taxon>
        <taxon>Trypanosomatida</taxon>
        <taxon>Trypanosomatidae</taxon>
        <taxon>Novymonas</taxon>
    </lineage>
</organism>
<dbReference type="AlphaFoldDB" id="A0AAW0F2V3"/>
<proteinExistence type="predicted"/>
<evidence type="ECO:0000313" key="5">
    <source>
        <dbReference type="EMBL" id="KAK7199939.1"/>
    </source>
</evidence>
<name>A0AAW0F2V3_9TRYP</name>
<evidence type="ECO:0000259" key="4">
    <source>
        <dbReference type="PROSITE" id="PS50172"/>
    </source>
</evidence>
<dbReference type="InterPro" id="IPR036420">
    <property type="entry name" value="BRCT_dom_sf"/>
</dbReference>
<keyword evidence="3" id="KW-0732">Signal</keyword>
<feature type="compositionally biased region" description="Basic and acidic residues" evidence="2">
    <location>
        <begin position="170"/>
        <end position="195"/>
    </location>
</feature>
<accession>A0AAW0F2V3</accession>
<dbReference type="CDD" id="cd00027">
    <property type="entry name" value="BRCT"/>
    <property type="match status" value="1"/>
</dbReference>
<sequence length="336" mass="36369">MFQRHVFFVSLAASPLTTVAITQHGGRVVYDLDGPDNITCVVIAAPTGGGAAARWGRGWAVANALPKSLEDHVHAHRIAVVYERWVHECLSRGRLLLPCRDYPDSIAYDPQLFADVRFTTTQLPLQLKANIVALLQFYGATYHSDMLDTTNLLVFSHTRLPPPTPSASRADVRHTRSPDGDREAATPHHRDEPHVCARSPGQRAAATPSLTKLAAARLHGIPCVTPQWVQQSLSAGAMQPTHATVADAAPGGTRSPPPPAVCAPTAVNSAAPLSKALETDAVHWRVEEEVELCVSDAIVTSTAPHDARESEEVREALRLAAQLVPTAPTRKRRRTR</sequence>
<dbReference type="Pfam" id="PF00533">
    <property type="entry name" value="BRCT"/>
    <property type="match status" value="1"/>
</dbReference>
<evidence type="ECO:0000313" key="6">
    <source>
        <dbReference type="Proteomes" id="UP001430356"/>
    </source>
</evidence>
<dbReference type="PANTHER" id="PTHR13561:SF20">
    <property type="entry name" value="DNA TOPOISOMERASE 2-BINDING PROTEIN 1"/>
    <property type="match status" value="1"/>
</dbReference>
<feature type="chain" id="PRO_5043362300" evidence="3">
    <location>
        <begin position="21"/>
        <end position="336"/>
    </location>
</feature>
<keyword evidence="6" id="KW-1185">Reference proteome</keyword>
<dbReference type="GO" id="GO:0007095">
    <property type="term" value="P:mitotic G2 DNA damage checkpoint signaling"/>
    <property type="evidence" value="ECO:0007669"/>
    <property type="project" value="TreeGrafter"/>
</dbReference>
<dbReference type="EMBL" id="JAECZO010000002">
    <property type="protein sequence ID" value="KAK7199939.1"/>
    <property type="molecule type" value="Genomic_DNA"/>
</dbReference>
<dbReference type="PROSITE" id="PS50172">
    <property type="entry name" value="BRCT"/>
    <property type="match status" value="1"/>
</dbReference>
<dbReference type="PANTHER" id="PTHR13561">
    <property type="entry name" value="DNA REPLICATION REGULATOR DPB11-RELATED"/>
    <property type="match status" value="1"/>
</dbReference>
<feature type="signal peptide" evidence="3">
    <location>
        <begin position="1"/>
        <end position="20"/>
    </location>
</feature>
<dbReference type="GO" id="GO:0033314">
    <property type="term" value="P:mitotic DNA replication checkpoint signaling"/>
    <property type="evidence" value="ECO:0007669"/>
    <property type="project" value="TreeGrafter"/>
</dbReference>
<evidence type="ECO:0000256" key="2">
    <source>
        <dbReference type="SAM" id="MobiDB-lite"/>
    </source>
</evidence>
<keyword evidence="1" id="KW-0677">Repeat</keyword>
<evidence type="ECO:0000256" key="1">
    <source>
        <dbReference type="ARBA" id="ARBA00022737"/>
    </source>
</evidence>
<dbReference type="SUPFAM" id="SSF52113">
    <property type="entry name" value="BRCT domain"/>
    <property type="match status" value="1"/>
</dbReference>
<protein>
    <submittedName>
        <fullName evidence="5">BRCA1 C Terminus (BRCT) domain containing protein</fullName>
    </submittedName>
</protein>
<dbReference type="SMART" id="SM00292">
    <property type="entry name" value="BRCT"/>
    <property type="match status" value="2"/>
</dbReference>